<dbReference type="Proteomes" id="UP000256429">
    <property type="component" value="Unassembled WGS sequence"/>
</dbReference>
<sequence>MIQRHILIFIISVLIHFTTSAQKQENKQEQDSVKTKVSYGLRLGVDISKPIISFLEENTKGLEITGDIRISNNYYAAAELGYEDVLKTEDYLNYTTKGSFIKLGINYNAYENWKGMNNQIYIGGRYGFSVFEQTLNSYTPNAKGTYFIANTIEAGTNFKDLNAHWLEFLFGMKIETLSNLYLGVQLSVKKMISTKEPENFKNLYIPGFNRVFSNDLGVGFNYTVSYNIPIINKYK</sequence>
<accession>A0A3D9RT95</accession>
<dbReference type="InterPro" id="IPR046111">
    <property type="entry name" value="DUF6048"/>
</dbReference>
<evidence type="ECO:0008006" key="3">
    <source>
        <dbReference type="Google" id="ProtNLM"/>
    </source>
</evidence>
<dbReference type="EMBL" id="QTTQ01000012">
    <property type="protein sequence ID" value="REE79915.1"/>
    <property type="molecule type" value="Genomic_DNA"/>
</dbReference>
<name>A0A3D9RT95_9FLAO</name>
<gene>
    <name evidence="1" type="ORF">BX611_2815</name>
</gene>
<comment type="caution">
    <text evidence="1">The sequence shown here is derived from an EMBL/GenBank/DDBJ whole genome shotgun (WGS) entry which is preliminary data.</text>
</comment>
<dbReference type="Pfam" id="PF19515">
    <property type="entry name" value="DUF6048"/>
    <property type="match status" value="1"/>
</dbReference>
<evidence type="ECO:0000313" key="1">
    <source>
        <dbReference type="EMBL" id="REE79915.1"/>
    </source>
</evidence>
<dbReference type="OrthoDB" id="1199048at2"/>
<reference evidence="1 2" key="1">
    <citation type="submission" date="2018-08" db="EMBL/GenBank/DDBJ databases">
        <title>Genomic Encyclopedia of Type Strains, Phase III (KMG-III): the genomes of soil and plant-associated and newly described type strains.</title>
        <authorList>
            <person name="Whitman W."/>
        </authorList>
    </citation>
    <scope>NUCLEOTIDE SEQUENCE [LARGE SCALE GENOMIC DNA]</scope>
    <source>
        <strain evidence="1 2">325-5</strain>
    </source>
</reference>
<protein>
    <recommendedName>
        <fullName evidence="3">Outer membrane protein with beta-barrel domain</fullName>
    </recommendedName>
</protein>
<proteinExistence type="predicted"/>
<dbReference type="RefSeq" id="WP_115882408.1">
    <property type="nucleotide sequence ID" value="NZ_QTTQ01000012.1"/>
</dbReference>
<keyword evidence="2" id="KW-1185">Reference proteome</keyword>
<evidence type="ECO:0000313" key="2">
    <source>
        <dbReference type="Proteomes" id="UP000256429"/>
    </source>
</evidence>
<organism evidence="1 2">
    <name type="scientific">Lutibacter oceani</name>
    <dbReference type="NCBI Taxonomy" id="1853311"/>
    <lineage>
        <taxon>Bacteria</taxon>
        <taxon>Pseudomonadati</taxon>
        <taxon>Bacteroidota</taxon>
        <taxon>Flavobacteriia</taxon>
        <taxon>Flavobacteriales</taxon>
        <taxon>Flavobacteriaceae</taxon>
        <taxon>Lutibacter</taxon>
    </lineage>
</organism>
<dbReference type="AlphaFoldDB" id="A0A3D9RT95"/>